<keyword evidence="2 4" id="KW-0396">Initiation factor</keyword>
<dbReference type="GO" id="GO:0033290">
    <property type="term" value="C:eukaryotic 48S preinitiation complex"/>
    <property type="evidence" value="ECO:0007669"/>
    <property type="project" value="UniProtKB-UniRule"/>
</dbReference>
<name>A0A423VDE3_9PEZI</name>
<proteinExistence type="inferred from homology"/>
<dbReference type="FunFam" id="1.10.10.10:FF:000389">
    <property type="entry name" value="Eukaryotic translation initiation factor 3 subunit K"/>
    <property type="match status" value="1"/>
</dbReference>
<evidence type="ECO:0000256" key="4">
    <source>
        <dbReference type="HAMAP-Rule" id="MF_03010"/>
    </source>
</evidence>
<dbReference type="Pfam" id="PF10075">
    <property type="entry name" value="CSN8_PSD8_EIF3K"/>
    <property type="match status" value="1"/>
</dbReference>
<evidence type="ECO:0000313" key="6">
    <source>
        <dbReference type="EMBL" id="ROV88855.1"/>
    </source>
</evidence>
<dbReference type="InterPro" id="IPR016024">
    <property type="entry name" value="ARM-type_fold"/>
</dbReference>
<keyword evidence="7" id="KW-1185">Reference proteome</keyword>
<comment type="subunit">
    <text evidence="4">Component of the eukaryotic translation initiation factor 3 (eIF-3) complex.</text>
</comment>
<gene>
    <name evidence="6" type="ORF">VMCG_10171</name>
</gene>
<dbReference type="GO" id="GO:0043022">
    <property type="term" value="F:ribosome binding"/>
    <property type="evidence" value="ECO:0007669"/>
    <property type="project" value="InterPro"/>
</dbReference>
<evidence type="ECO:0000313" key="7">
    <source>
        <dbReference type="Proteomes" id="UP000283895"/>
    </source>
</evidence>
<evidence type="ECO:0000256" key="3">
    <source>
        <dbReference type="ARBA" id="ARBA00022917"/>
    </source>
</evidence>
<dbReference type="Proteomes" id="UP000283895">
    <property type="component" value="Unassembled WGS sequence"/>
</dbReference>
<keyword evidence="1 4" id="KW-0963">Cytoplasm</keyword>
<organism evidence="6 7">
    <name type="scientific">Cytospora schulzeri</name>
    <dbReference type="NCBI Taxonomy" id="448051"/>
    <lineage>
        <taxon>Eukaryota</taxon>
        <taxon>Fungi</taxon>
        <taxon>Dikarya</taxon>
        <taxon>Ascomycota</taxon>
        <taxon>Pezizomycotina</taxon>
        <taxon>Sordariomycetes</taxon>
        <taxon>Sordariomycetidae</taxon>
        <taxon>Diaporthales</taxon>
        <taxon>Cytosporaceae</taxon>
        <taxon>Cytospora</taxon>
    </lineage>
</organism>
<feature type="domain" description="PCI" evidence="5">
    <location>
        <begin position="46"/>
        <end position="217"/>
    </location>
</feature>
<sequence>MNTNVEDPQERPQEINQIISGLERYNPEAVGALEGYLGQQCEQQFTDGNANRVLLKLYQLNPDRIKDEVITNILVKAMTAFPSPQFNLALHLLAPSSMAAGSELSEAVTKLRALNAHLEGASFSRFWATLDSDDLYADLTTDIQGFEETIRVRIAQIISEAFREVQLDVLAGWLGLEGNEAAEKYVNETCGWKVEGDKVLVPRNAENEAKKAEIREDVNVEMFARVIRRSWEETA</sequence>
<accession>A0A423VDE3</accession>
<dbReference type="InterPro" id="IPR000717">
    <property type="entry name" value="PCI_dom"/>
</dbReference>
<dbReference type="InterPro" id="IPR033464">
    <property type="entry name" value="CSN8_PSD8_EIF3K"/>
</dbReference>
<dbReference type="HAMAP" id="MF_03010">
    <property type="entry name" value="eIF3k"/>
    <property type="match status" value="1"/>
</dbReference>
<dbReference type="Gene3D" id="1.25.40.250">
    <property type="entry name" value="ARM repeat, domain 1"/>
    <property type="match status" value="1"/>
</dbReference>
<dbReference type="SUPFAM" id="SSF48371">
    <property type="entry name" value="ARM repeat"/>
    <property type="match status" value="1"/>
</dbReference>
<dbReference type="InterPro" id="IPR036388">
    <property type="entry name" value="WH-like_DNA-bd_sf"/>
</dbReference>
<dbReference type="GO" id="GO:0001732">
    <property type="term" value="P:formation of cytoplasmic translation initiation complex"/>
    <property type="evidence" value="ECO:0007669"/>
    <property type="project" value="UniProtKB-UniRule"/>
</dbReference>
<dbReference type="PANTHER" id="PTHR13022">
    <property type="entry name" value="EUKARYOTIC TRANSLATION INITIATION FACTOR 3 SUBUNIT 11"/>
    <property type="match status" value="1"/>
</dbReference>
<dbReference type="PROSITE" id="PS50250">
    <property type="entry name" value="PCI"/>
    <property type="match status" value="1"/>
</dbReference>
<dbReference type="GO" id="GO:0005852">
    <property type="term" value="C:eukaryotic translation initiation factor 3 complex"/>
    <property type="evidence" value="ECO:0007669"/>
    <property type="project" value="UniProtKB-UniRule"/>
</dbReference>
<comment type="function">
    <text evidence="4">Component of the eukaryotic translation initiation factor 3 (eIF-3) complex, which is involved in protein synthesis of a specialized repertoire of mRNAs and, together with other initiation factors, stimulates binding of mRNA and methionyl-tRNAi to the 40S ribosome. The eIF-3 complex specifically targets and initiates translation of a subset of mRNAs involved in cell proliferation.</text>
</comment>
<dbReference type="OrthoDB" id="337745at2759"/>
<comment type="subcellular location">
    <subcellularLocation>
        <location evidence="4">Cytoplasm</location>
    </subcellularLocation>
</comment>
<dbReference type="Gene3D" id="1.10.10.10">
    <property type="entry name" value="Winged helix-like DNA-binding domain superfamily/Winged helix DNA-binding domain"/>
    <property type="match status" value="1"/>
</dbReference>
<dbReference type="InterPro" id="IPR016020">
    <property type="entry name" value="Transl_init_fac_sub12_N_euk"/>
</dbReference>
<evidence type="ECO:0000259" key="5">
    <source>
        <dbReference type="PROSITE" id="PS50250"/>
    </source>
</evidence>
<protein>
    <recommendedName>
        <fullName evidence="4">Eukaryotic translation initiation factor 3 subunit K</fullName>
        <shortName evidence="4">eIF3k</shortName>
    </recommendedName>
    <alternativeName>
        <fullName evidence="4">eIF-3 p25</fullName>
    </alternativeName>
</protein>
<evidence type="ECO:0000256" key="2">
    <source>
        <dbReference type="ARBA" id="ARBA00022540"/>
    </source>
</evidence>
<dbReference type="SUPFAM" id="SSF46785">
    <property type="entry name" value="Winged helix' DNA-binding domain"/>
    <property type="match status" value="1"/>
</dbReference>
<keyword evidence="3 4" id="KW-0648">Protein biosynthesis</keyword>
<comment type="caution">
    <text evidence="6">The sequence shown here is derived from an EMBL/GenBank/DDBJ whole genome shotgun (WGS) entry which is preliminary data.</text>
</comment>
<dbReference type="STRING" id="356882.A0A423VDE3"/>
<dbReference type="EMBL" id="LKEA01000075">
    <property type="protein sequence ID" value="ROV88855.1"/>
    <property type="molecule type" value="Genomic_DNA"/>
</dbReference>
<dbReference type="GO" id="GO:0006446">
    <property type="term" value="P:regulation of translational initiation"/>
    <property type="evidence" value="ECO:0007669"/>
    <property type="project" value="InterPro"/>
</dbReference>
<reference evidence="6 7" key="1">
    <citation type="submission" date="2015-09" db="EMBL/GenBank/DDBJ databases">
        <title>Host preference determinants of Valsa canker pathogens revealed by comparative genomics.</title>
        <authorList>
            <person name="Yin Z."/>
            <person name="Huang L."/>
        </authorList>
    </citation>
    <scope>NUCLEOTIDE SEQUENCE [LARGE SCALE GENOMIC DNA]</scope>
    <source>
        <strain evidence="6 7">03-1</strain>
    </source>
</reference>
<dbReference type="InterPro" id="IPR036390">
    <property type="entry name" value="WH_DNA-bd_sf"/>
</dbReference>
<dbReference type="InterPro" id="IPR009374">
    <property type="entry name" value="eIF3k"/>
</dbReference>
<evidence type="ECO:0000256" key="1">
    <source>
        <dbReference type="ARBA" id="ARBA00022490"/>
    </source>
</evidence>
<dbReference type="AlphaFoldDB" id="A0A423VDE3"/>
<dbReference type="GO" id="GO:0003723">
    <property type="term" value="F:RNA binding"/>
    <property type="evidence" value="ECO:0007669"/>
    <property type="project" value="UniProtKB-UniRule"/>
</dbReference>
<dbReference type="GO" id="GO:0016282">
    <property type="term" value="C:eukaryotic 43S preinitiation complex"/>
    <property type="evidence" value="ECO:0007669"/>
    <property type="project" value="UniProtKB-UniRule"/>
</dbReference>
<dbReference type="GO" id="GO:0003743">
    <property type="term" value="F:translation initiation factor activity"/>
    <property type="evidence" value="ECO:0007669"/>
    <property type="project" value="UniProtKB-UniRule"/>
</dbReference>
<dbReference type="PANTHER" id="PTHR13022:SF0">
    <property type="entry name" value="EUKARYOTIC TRANSLATION INITIATION FACTOR 3 SUBUNIT K"/>
    <property type="match status" value="1"/>
</dbReference>
<comment type="similarity">
    <text evidence="4">Belongs to the eIF-3 subunit K family.</text>
</comment>